<dbReference type="InterPro" id="IPR028098">
    <property type="entry name" value="Glyco_trans_4-like_N"/>
</dbReference>
<name>A0ABR8Q9Z5_9CELL</name>
<dbReference type="CDD" id="cd03801">
    <property type="entry name" value="GT4_PimA-like"/>
    <property type="match status" value="1"/>
</dbReference>
<dbReference type="Pfam" id="PF13692">
    <property type="entry name" value="Glyco_trans_1_4"/>
    <property type="match status" value="1"/>
</dbReference>
<organism evidence="4 5">
    <name type="scientific">Cellulomonas avistercoris</name>
    <dbReference type="NCBI Taxonomy" id="2762242"/>
    <lineage>
        <taxon>Bacteria</taxon>
        <taxon>Bacillati</taxon>
        <taxon>Actinomycetota</taxon>
        <taxon>Actinomycetes</taxon>
        <taxon>Micrococcales</taxon>
        <taxon>Cellulomonadaceae</taxon>
        <taxon>Cellulomonas</taxon>
    </lineage>
</organism>
<feature type="domain" description="Glycosyltransferase subfamily 4-like N-terminal" evidence="3">
    <location>
        <begin position="40"/>
        <end position="160"/>
    </location>
</feature>
<dbReference type="SUPFAM" id="SSF53756">
    <property type="entry name" value="UDP-Glycosyltransferase/glycogen phosphorylase"/>
    <property type="match status" value="1"/>
</dbReference>
<gene>
    <name evidence="4" type="ORF">H9657_02980</name>
</gene>
<dbReference type="EMBL" id="JACSQV010000002">
    <property type="protein sequence ID" value="MBD7917241.1"/>
    <property type="molecule type" value="Genomic_DNA"/>
</dbReference>
<evidence type="ECO:0000313" key="4">
    <source>
        <dbReference type="EMBL" id="MBD7917241.1"/>
    </source>
</evidence>
<keyword evidence="2" id="KW-0808">Transferase</keyword>
<evidence type="ECO:0000313" key="5">
    <source>
        <dbReference type="Proteomes" id="UP000604241"/>
    </source>
</evidence>
<dbReference type="Pfam" id="PF13439">
    <property type="entry name" value="Glyco_transf_4"/>
    <property type="match status" value="1"/>
</dbReference>
<dbReference type="PANTHER" id="PTHR12526">
    <property type="entry name" value="GLYCOSYLTRANSFERASE"/>
    <property type="match status" value="1"/>
</dbReference>
<accession>A0ABR8Q9Z5</accession>
<evidence type="ECO:0000256" key="1">
    <source>
        <dbReference type="ARBA" id="ARBA00022676"/>
    </source>
</evidence>
<dbReference type="Proteomes" id="UP000604241">
    <property type="component" value="Unassembled WGS sequence"/>
</dbReference>
<keyword evidence="1" id="KW-0328">Glycosyltransferase</keyword>
<dbReference type="RefSeq" id="WP_191780202.1">
    <property type="nucleotide sequence ID" value="NZ_JACSQV010000002.1"/>
</dbReference>
<proteinExistence type="predicted"/>
<evidence type="ECO:0000256" key="2">
    <source>
        <dbReference type="ARBA" id="ARBA00022679"/>
    </source>
</evidence>
<evidence type="ECO:0000259" key="3">
    <source>
        <dbReference type="Pfam" id="PF13439"/>
    </source>
</evidence>
<reference evidence="4 5" key="1">
    <citation type="submission" date="2020-08" db="EMBL/GenBank/DDBJ databases">
        <title>A Genomic Blueprint of the Chicken Gut Microbiome.</title>
        <authorList>
            <person name="Gilroy R."/>
            <person name="Ravi A."/>
            <person name="Getino M."/>
            <person name="Pursley I."/>
            <person name="Horton D.L."/>
            <person name="Alikhan N.-F."/>
            <person name="Baker D."/>
            <person name="Gharbi K."/>
            <person name="Hall N."/>
            <person name="Watson M."/>
            <person name="Adriaenssens E.M."/>
            <person name="Foster-Nyarko E."/>
            <person name="Jarju S."/>
            <person name="Secka A."/>
            <person name="Antonio M."/>
            <person name="Oren A."/>
            <person name="Chaudhuri R."/>
            <person name="La Ragione R.M."/>
            <person name="Hildebrand F."/>
            <person name="Pallen M.J."/>
        </authorList>
    </citation>
    <scope>NUCLEOTIDE SEQUENCE [LARGE SCALE GENOMIC DNA]</scope>
    <source>
        <strain evidence="4 5">Sa3CUA2</strain>
    </source>
</reference>
<comment type="caution">
    <text evidence="4">The sequence shown here is derived from an EMBL/GenBank/DDBJ whole genome shotgun (WGS) entry which is preliminary data.</text>
</comment>
<keyword evidence="5" id="KW-1185">Reference proteome</keyword>
<dbReference type="PANTHER" id="PTHR12526:SF636">
    <property type="entry name" value="BLL3647 PROTEIN"/>
    <property type="match status" value="1"/>
</dbReference>
<protein>
    <submittedName>
        <fullName evidence="4">Glycosyltransferase family 4 protein</fullName>
    </submittedName>
</protein>
<dbReference type="Gene3D" id="3.40.50.2000">
    <property type="entry name" value="Glycogen Phosphorylase B"/>
    <property type="match status" value="2"/>
</dbReference>
<sequence>MARRAVVHHVGRSGDVPGGMTQVVNAYLAWPFERCDVEVIESRGDPGDHVAAARGLVRALRAVRRLTRAPGPRVLVVHLSERGSFLREGAVLRYARRRGLPVVAHLHGADFVAFADAHPRLVRDVLGAADQVIVLSHETAEVVRRFVDASRVSLVPNAVPPGAPVPKRRTVVFGGVVGHRKGVDVLQEAWRRAGPPAGWQLLVAGPVPDPSLVDPTTPQARFVGALDHADLMALLDAAAVAVLPSRDEAMPMFVLEAMARDACVVATDVGGVAAVLEDGCGVVVPPADVDALADALRRVTADDDAREAIVARARHRFTATYAAPAVYPRVEDLWLSTREGATA</sequence>